<dbReference type="AlphaFoldDB" id="A0A0M2HKL6"/>
<dbReference type="Proteomes" id="UP000033900">
    <property type="component" value="Unassembled WGS sequence"/>
</dbReference>
<comment type="caution">
    <text evidence="3">The sequence shown here is derived from an EMBL/GenBank/DDBJ whole genome shotgun (WGS) entry which is preliminary data.</text>
</comment>
<dbReference type="InterPro" id="IPR058788">
    <property type="entry name" value="ApnL_N"/>
</dbReference>
<name>A0A0M2HKL6_9MICO</name>
<evidence type="ECO:0000313" key="4">
    <source>
        <dbReference type="Proteomes" id="UP000033900"/>
    </source>
</evidence>
<dbReference type="InterPro" id="IPR058787">
    <property type="entry name" value="ApnL_M"/>
</dbReference>
<dbReference type="Pfam" id="PF25837">
    <property type="entry name" value="Apionate_lact_N"/>
    <property type="match status" value="1"/>
</dbReference>
<evidence type="ECO:0000259" key="1">
    <source>
        <dbReference type="Pfam" id="PF25837"/>
    </source>
</evidence>
<dbReference type="PATRIC" id="fig|273678.4.peg.2017"/>
<dbReference type="OrthoDB" id="931854at2"/>
<accession>A0A0M2HKL6</accession>
<evidence type="ECO:0000259" key="2">
    <source>
        <dbReference type="Pfam" id="PF25838"/>
    </source>
</evidence>
<dbReference type="Pfam" id="PF25838">
    <property type="entry name" value="Apionate_lact_M"/>
    <property type="match status" value="1"/>
</dbReference>
<evidence type="ECO:0000313" key="3">
    <source>
        <dbReference type="EMBL" id="KJL47226.1"/>
    </source>
</evidence>
<proteinExistence type="predicted"/>
<feature type="domain" description="D-apionate lactonase N-terminal" evidence="1">
    <location>
        <begin position="8"/>
        <end position="213"/>
    </location>
</feature>
<dbReference type="EMBL" id="JYJB01000009">
    <property type="protein sequence ID" value="KJL47226.1"/>
    <property type="molecule type" value="Genomic_DNA"/>
</dbReference>
<gene>
    <name evidence="3" type="ORF">RS84_02015</name>
</gene>
<reference evidence="3 4" key="1">
    <citation type="submission" date="2015-02" db="EMBL/GenBank/DDBJ databases">
        <title>Draft genome sequences of ten Microbacterium spp. with emphasis on heavy metal contaminated environments.</title>
        <authorList>
            <person name="Corretto E."/>
        </authorList>
    </citation>
    <scope>NUCLEOTIDE SEQUENCE [LARGE SCALE GENOMIC DNA]</scope>
    <source>
        <strain evidence="3 4">SA35</strain>
    </source>
</reference>
<dbReference type="STRING" id="273678.RS84_02015"/>
<feature type="domain" description="D-apionate lactonase TIM barrel" evidence="2">
    <location>
        <begin position="323"/>
        <end position="484"/>
    </location>
</feature>
<sequence length="559" mass="60005">MRNSWWRPDPTAWAAHGWTIEIRDDELAEIAHQGHPIVRAVRAAVRDRGWQTVPASVQAVTATESSLEISLLHEGLGARITSRLRVQAEPDQLTIDWEGLNLIAFDTCRVGLVVLHPSNRAGRAVTVTHTDGTHESSHFPTDISPHQPFSDIRALRDGDATLVFEGDMFEMEDQRNWSDASFKTYSRPLDLPYPYRLEAGESVRQSLTIRLEGSATDAATAPEPGITLRAGGAFPSIGVEVCTAPSPVDPSPLGAFRVIELDLTTRAWAAALERAAADGLPLDVRLVTDGDTAVLESAVRALDALHVVRILAVDSRLHISDAATLSMLRAAQPTAPIMGGTRSHFTELNREQRRIPRDVEGLLFTTTPLFHTLDTEQLVESVAMQRLVAEQSVRIADGRPVHIGPVSLRPRFNNVATTPESAPAKSDLSEGFGAAFTGGVDERQSAPELAAWVIASAAALAVPGVASLSWFETAGPRGLAGTPAAEAVMALLAFDDGELLTGPSPDGLVWAIGSRRAGVDALLVANLDRRQRSVDVRLDTGTVATATLAAGAWARTELR</sequence>
<keyword evidence="4" id="KW-1185">Reference proteome</keyword>
<organism evidence="3 4">
    <name type="scientific">Microbacterium hydrocarbonoxydans</name>
    <dbReference type="NCBI Taxonomy" id="273678"/>
    <lineage>
        <taxon>Bacteria</taxon>
        <taxon>Bacillati</taxon>
        <taxon>Actinomycetota</taxon>
        <taxon>Actinomycetes</taxon>
        <taxon>Micrococcales</taxon>
        <taxon>Microbacteriaceae</taxon>
        <taxon>Microbacterium</taxon>
    </lineage>
</organism>
<protein>
    <submittedName>
        <fullName evidence="3">Uncharacterized protein</fullName>
    </submittedName>
</protein>